<evidence type="ECO:0000313" key="2">
    <source>
        <dbReference type="EMBL" id="MPN45447.1"/>
    </source>
</evidence>
<dbReference type="GO" id="GO:0003723">
    <property type="term" value="F:RNA binding"/>
    <property type="evidence" value="ECO:0007669"/>
    <property type="project" value="InterPro"/>
</dbReference>
<dbReference type="SMART" id="SM01012">
    <property type="entry name" value="ANTAR"/>
    <property type="match status" value="1"/>
</dbReference>
<dbReference type="EMBL" id="VSSQ01105375">
    <property type="protein sequence ID" value="MPN45447.1"/>
    <property type="molecule type" value="Genomic_DNA"/>
</dbReference>
<name>A0A645I2C1_9ZZZZ</name>
<sequence length="75" mass="8939">MVSAMETRLVMFQKENMKLQKKIQDMRLVDRAKSVLMQCLKMDEDSAHHYMEKQAMDLRCTKAEIAQNIIRTYKN</sequence>
<feature type="domain" description="ANTAR" evidence="1">
    <location>
        <begin position="9"/>
        <end position="70"/>
    </location>
</feature>
<dbReference type="InterPro" id="IPR011006">
    <property type="entry name" value="CheY-like_superfamily"/>
</dbReference>
<organism evidence="2">
    <name type="scientific">bioreactor metagenome</name>
    <dbReference type="NCBI Taxonomy" id="1076179"/>
    <lineage>
        <taxon>unclassified sequences</taxon>
        <taxon>metagenomes</taxon>
        <taxon>ecological metagenomes</taxon>
    </lineage>
</organism>
<comment type="caution">
    <text evidence="2">The sequence shown here is derived from an EMBL/GenBank/DDBJ whole genome shotgun (WGS) entry which is preliminary data.</text>
</comment>
<dbReference type="SUPFAM" id="SSF52172">
    <property type="entry name" value="CheY-like"/>
    <property type="match status" value="1"/>
</dbReference>
<dbReference type="InterPro" id="IPR005561">
    <property type="entry name" value="ANTAR"/>
</dbReference>
<reference evidence="2" key="1">
    <citation type="submission" date="2019-08" db="EMBL/GenBank/DDBJ databases">
        <authorList>
            <person name="Kucharzyk K."/>
            <person name="Murdoch R.W."/>
            <person name="Higgins S."/>
            <person name="Loffler F."/>
        </authorList>
    </citation>
    <scope>NUCLEOTIDE SEQUENCE</scope>
</reference>
<accession>A0A645I2C1</accession>
<evidence type="ECO:0000259" key="1">
    <source>
        <dbReference type="PROSITE" id="PS50921"/>
    </source>
</evidence>
<proteinExistence type="predicted"/>
<dbReference type="AlphaFoldDB" id="A0A645I2C1"/>
<dbReference type="InterPro" id="IPR036388">
    <property type="entry name" value="WH-like_DNA-bd_sf"/>
</dbReference>
<dbReference type="Pfam" id="PF03861">
    <property type="entry name" value="ANTAR"/>
    <property type="match status" value="1"/>
</dbReference>
<gene>
    <name evidence="2" type="ORF">SDC9_193014</name>
</gene>
<dbReference type="Gene3D" id="1.10.10.10">
    <property type="entry name" value="Winged helix-like DNA-binding domain superfamily/Winged helix DNA-binding domain"/>
    <property type="match status" value="1"/>
</dbReference>
<protein>
    <recommendedName>
        <fullName evidence="1">ANTAR domain-containing protein</fullName>
    </recommendedName>
</protein>
<dbReference type="PROSITE" id="PS50921">
    <property type="entry name" value="ANTAR"/>
    <property type="match status" value="1"/>
</dbReference>